<accession>A0A1I3BTZ2</accession>
<dbReference type="STRING" id="1005945.SAMN05216561_101325"/>
<evidence type="ECO:0008006" key="3">
    <source>
        <dbReference type="Google" id="ProtNLM"/>
    </source>
</evidence>
<reference evidence="1 2" key="1">
    <citation type="submission" date="2016-10" db="EMBL/GenBank/DDBJ databases">
        <authorList>
            <person name="de Groot N.N."/>
        </authorList>
    </citation>
    <scope>NUCLEOTIDE SEQUENCE [LARGE SCALE GENOMIC DNA]</scope>
    <source>
        <strain evidence="1 2">CGMCC 1.11156</strain>
    </source>
</reference>
<gene>
    <name evidence="1" type="ORF">SAMN05216561_101325</name>
</gene>
<dbReference type="InterPro" id="IPR029068">
    <property type="entry name" value="Glyas_Bleomycin-R_OHBP_Dase"/>
</dbReference>
<dbReference type="EMBL" id="FOQG01000001">
    <property type="protein sequence ID" value="SFH65747.1"/>
    <property type="molecule type" value="Genomic_DNA"/>
</dbReference>
<sequence length="39" mass="4264">MRIDLTTVLVHAEDEAIDFFTTALGLDLVEDTPRPSTCG</sequence>
<protein>
    <recommendedName>
        <fullName evidence="3">Glyoxalase/Bleomycin resistance protein/Dioxygenase superfamily protein</fullName>
    </recommendedName>
</protein>
<proteinExistence type="predicted"/>
<dbReference type="OrthoDB" id="9795306at2"/>
<dbReference type="AlphaFoldDB" id="A0A1I3BTZ2"/>
<name>A0A1I3BTZ2_9ACTN</name>
<evidence type="ECO:0000313" key="2">
    <source>
        <dbReference type="Proteomes" id="UP000198649"/>
    </source>
</evidence>
<keyword evidence="2" id="KW-1185">Reference proteome</keyword>
<organism evidence="1 2">
    <name type="scientific">Nocardioides psychrotolerans</name>
    <dbReference type="NCBI Taxonomy" id="1005945"/>
    <lineage>
        <taxon>Bacteria</taxon>
        <taxon>Bacillati</taxon>
        <taxon>Actinomycetota</taxon>
        <taxon>Actinomycetes</taxon>
        <taxon>Propionibacteriales</taxon>
        <taxon>Nocardioidaceae</taxon>
        <taxon>Nocardioides</taxon>
    </lineage>
</organism>
<dbReference type="RefSeq" id="WP_143099621.1">
    <property type="nucleotide sequence ID" value="NZ_BKAF01000001.1"/>
</dbReference>
<dbReference type="SUPFAM" id="SSF54593">
    <property type="entry name" value="Glyoxalase/Bleomycin resistance protein/Dihydroxybiphenyl dioxygenase"/>
    <property type="match status" value="1"/>
</dbReference>
<dbReference type="Gene3D" id="3.10.180.10">
    <property type="entry name" value="2,3-Dihydroxybiphenyl 1,2-Dioxygenase, domain 1"/>
    <property type="match status" value="1"/>
</dbReference>
<dbReference type="Proteomes" id="UP000198649">
    <property type="component" value="Unassembled WGS sequence"/>
</dbReference>
<evidence type="ECO:0000313" key="1">
    <source>
        <dbReference type="EMBL" id="SFH65747.1"/>
    </source>
</evidence>